<comment type="caution">
    <text evidence="1">The sequence shown here is derived from an EMBL/GenBank/DDBJ whole genome shotgun (WGS) entry which is preliminary data.</text>
</comment>
<accession>A0AAE0GT61</accession>
<reference evidence="1 2" key="1">
    <citation type="journal article" date="2015" name="Genome Biol. Evol.">
        <title>Comparative Genomics of a Bacterivorous Green Alga Reveals Evolutionary Causalities and Consequences of Phago-Mixotrophic Mode of Nutrition.</title>
        <authorList>
            <person name="Burns J.A."/>
            <person name="Paasch A."/>
            <person name="Narechania A."/>
            <person name="Kim E."/>
        </authorList>
    </citation>
    <scope>NUCLEOTIDE SEQUENCE [LARGE SCALE GENOMIC DNA]</scope>
    <source>
        <strain evidence="1 2">PLY_AMNH</strain>
    </source>
</reference>
<evidence type="ECO:0000313" key="1">
    <source>
        <dbReference type="EMBL" id="KAK3283723.1"/>
    </source>
</evidence>
<dbReference type="EMBL" id="LGRX02002669">
    <property type="protein sequence ID" value="KAK3283723.1"/>
    <property type="molecule type" value="Genomic_DNA"/>
</dbReference>
<organism evidence="1 2">
    <name type="scientific">Cymbomonas tetramitiformis</name>
    <dbReference type="NCBI Taxonomy" id="36881"/>
    <lineage>
        <taxon>Eukaryota</taxon>
        <taxon>Viridiplantae</taxon>
        <taxon>Chlorophyta</taxon>
        <taxon>Pyramimonadophyceae</taxon>
        <taxon>Pyramimonadales</taxon>
        <taxon>Pyramimonadaceae</taxon>
        <taxon>Cymbomonas</taxon>
    </lineage>
</organism>
<gene>
    <name evidence="1" type="ORF">CYMTET_8583</name>
</gene>
<dbReference type="Proteomes" id="UP001190700">
    <property type="component" value="Unassembled WGS sequence"/>
</dbReference>
<keyword evidence="2" id="KW-1185">Reference proteome</keyword>
<sequence>MAIELDDFALSEEEDDARDARLQRNEDRKKLEEFEACAALLSRNKKRNGEFKEERNKMDEVAAELKLEEVHDREVEEKLKGKLEEKIAELRCHDQCSLDGYLCNPSSTE</sequence>
<dbReference type="AlphaFoldDB" id="A0AAE0GT61"/>
<evidence type="ECO:0000313" key="2">
    <source>
        <dbReference type="Proteomes" id="UP001190700"/>
    </source>
</evidence>
<protein>
    <submittedName>
        <fullName evidence="1">Uncharacterized protein</fullName>
    </submittedName>
</protein>
<name>A0AAE0GT61_9CHLO</name>
<proteinExistence type="predicted"/>